<proteinExistence type="predicted"/>
<name>A0A366IUQ6_9GAMM</name>
<comment type="caution">
    <text evidence="1">The sequence shown here is derived from an EMBL/GenBank/DDBJ whole genome shotgun (WGS) entry which is preliminary data.</text>
</comment>
<gene>
    <name evidence="1" type="ORF">DFP80_12411</name>
</gene>
<dbReference type="Proteomes" id="UP000252792">
    <property type="component" value="Unassembled WGS sequence"/>
</dbReference>
<dbReference type="RefSeq" id="WP_147243861.1">
    <property type="nucleotide sequence ID" value="NZ_QNSE01000024.1"/>
</dbReference>
<evidence type="ECO:0000313" key="2">
    <source>
        <dbReference type="Proteomes" id="UP000252792"/>
    </source>
</evidence>
<sequence length="123" mass="14217">MNRPRLMQTLPKSRSKGWIMLEVVLCLALFAVVLSVLQRQGTAQWQSLQRTEAQRKLDENQQKQAAMRLLIGPAAWLDTQSSTNEDYPDCRLCTGHELKNWFRASQYVLPESTVLTLREEDKL</sequence>
<accession>A0A366IUQ6</accession>
<dbReference type="OrthoDB" id="6106733at2"/>
<dbReference type="EMBL" id="QNSE01000024">
    <property type="protein sequence ID" value="RBP77920.1"/>
    <property type="molecule type" value="Genomic_DNA"/>
</dbReference>
<evidence type="ECO:0000313" key="1">
    <source>
        <dbReference type="EMBL" id="RBP77920.1"/>
    </source>
</evidence>
<protein>
    <submittedName>
        <fullName evidence="1">Uncharacterized protein</fullName>
    </submittedName>
</protein>
<organism evidence="1 2">
    <name type="scientific">Marinomonas rhizomae</name>
    <dbReference type="NCBI Taxonomy" id="491948"/>
    <lineage>
        <taxon>Bacteria</taxon>
        <taxon>Pseudomonadati</taxon>
        <taxon>Pseudomonadota</taxon>
        <taxon>Gammaproteobacteria</taxon>
        <taxon>Oceanospirillales</taxon>
        <taxon>Oceanospirillaceae</taxon>
        <taxon>Marinomonas</taxon>
    </lineage>
</organism>
<keyword evidence="2" id="KW-1185">Reference proteome</keyword>
<dbReference type="AlphaFoldDB" id="A0A366IUQ6"/>
<reference evidence="1 2" key="1">
    <citation type="submission" date="2018-06" db="EMBL/GenBank/DDBJ databases">
        <title>Genomic Encyclopedia of Type Strains, Phase III (KMG-III): the genomes of soil and plant-associated and newly described type strains.</title>
        <authorList>
            <person name="Whitman W."/>
        </authorList>
    </citation>
    <scope>NUCLEOTIDE SEQUENCE [LARGE SCALE GENOMIC DNA]</scope>
    <source>
        <strain evidence="1 2">CECT 7377</strain>
    </source>
</reference>